<accession>A0A964BSQ4</accession>
<organism evidence="1 2">
    <name type="scientific">Waterburya agarophytonicola KI4</name>
    <dbReference type="NCBI Taxonomy" id="2874699"/>
    <lineage>
        <taxon>Bacteria</taxon>
        <taxon>Bacillati</taxon>
        <taxon>Cyanobacteriota</taxon>
        <taxon>Cyanophyceae</taxon>
        <taxon>Pleurocapsales</taxon>
        <taxon>Hyellaceae</taxon>
        <taxon>Waterburya</taxon>
        <taxon>Waterburya agarophytonicola</taxon>
    </lineage>
</organism>
<gene>
    <name evidence="1" type="ORF">I4641_12760</name>
</gene>
<dbReference type="Proteomes" id="UP000729733">
    <property type="component" value="Unassembled WGS sequence"/>
</dbReference>
<evidence type="ECO:0000313" key="2">
    <source>
        <dbReference type="Proteomes" id="UP000729733"/>
    </source>
</evidence>
<dbReference type="RefSeq" id="WP_229640916.1">
    <property type="nucleotide sequence ID" value="NZ_JADWDC010000030.1"/>
</dbReference>
<protein>
    <submittedName>
        <fullName evidence="1">Uncharacterized protein</fullName>
    </submittedName>
</protein>
<name>A0A964BSQ4_9CYAN</name>
<keyword evidence="2" id="KW-1185">Reference proteome</keyword>
<evidence type="ECO:0000313" key="1">
    <source>
        <dbReference type="EMBL" id="MCC0177848.1"/>
    </source>
</evidence>
<dbReference type="EMBL" id="JADWDC010000030">
    <property type="protein sequence ID" value="MCC0177848.1"/>
    <property type="molecule type" value="Genomic_DNA"/>
</dbReference>
<comment type="caution">
    <text evidence="1">The sequence shown here is derived from an EMBL/GenBank/DDBJ whole genome shotgun (WGS) entry which is preliminary data.</text>
</comment>
<reference evidence="1" key="1">
    <citation type="journal article" date="2021" name="Antonie Van Leeuwenhoek">
        <title>Draft genome and description of Waterburya agarophytonicola gen. nov. sp. nov. (Pleurocapsales, Cyanobacteria): a seaweed symbiont.</title>
        <authorList>
            <person name="Bonthond G."/>
            <person name="Shalygin S."/>
            <person name="Bayer T."/>
            <person name="Weinberger F."/>
        </authorList>
    </citation>
    <scope>NUCLEOTIDE SEQUENCE</scope>
    <source>
        <strain evidence="1">KI4</strain>
    </source>
</reference>
<sequence length="202" mass="23542">MTYSTNELIQILDLELKENWKGKRVVLSSAQRINDPVVEKALDMNQVNKVFAYRDFRSKIHEYQRDCGVSGIIWRTCTFGKQSITYPEIHNQLVPVSGDKEILVGARTEILDFWYQVTKDLKFWLVNNNFVNHQSHHQPISFNYLQKLIQQTEWAEIDAARTEIYLGLCWGIPQDHQYQWAKPKSGCDRIIATVSKPSAIKI</sequence>
<dbReference type="AlphaFoldDB" id="A0A964BSQ4"/>
<proteinExistence type="predicted"/>